<keyword evidence="9" id="KW-0175">Coiled coil</keyword>
<gene>
    <name evidence="8" type="primary">prfA</name>
    <name evidence="11" type="ORF">A2290_04325</name>
</gene>
<dbReference type="GO" id="GO:0016149">
    <property type="term" value="F:translation release factor activity, codon specific"/>
    <property type="evidence" value="ECO:0007669"/>
    <property type="project" value="UniProtKB-UniRule"/>
</dbReference>
<evidence type="ECO:0000256" key="3">
    <source>
        <dbReference type="ARBA" id="ARBA00010835"/>
    </source>
</evidence>
<dbReference type="FunFam" id="3.30.160.20:FF:000004">
    <property type="entry name" value="Peptide chain release factor 1"/>
    <property type="match status" value="1"/>
</dbReference>
<evidence type="ECO:0000256" key="6">
    <source>
        <dbReference type="ARBA" id="ARBA00022917"/>
    </source>
</evidence>
<comment type="caution">
    <text evidence="11">The sequence shown here is derived from an EMBL/GenBank/DDBJ whole genome shotgun (WGS) entry which is preliminary data.</text>
</comment>
<sequence>MLDKLSSIESRYEELLNLLSQKEIIDNREKFQQFSKELSELEELVQTFRKFKEAEKHILEIEPMLSDIEMKELAIKEIEELKETQEKLKNHLEVLLLPKDPSDEKSIIMEIRAGTGGEEAALFAGELLRMYLRYAERRGWKVEWIESNDTGLGGYKEAIISIQGKGVYSKLKFEGGTHRVQRVPKTESGGRIHTSAATVAVLPEVEDVDINIDEKDLRIDTYRAGGAGGQNVNKVSSAIRITHIPSGIVVACQQERSQHQNRDKAMKLLRAKLYEMETEKNRKGREEARKIMVGTGDRSEKIRTYNYPQGRITDHRIGFTIYRLQEVLDGDIDEIIEALQTADRVAKLEKMK</sequence>
<evidence type="ECO:0000256" key="4">
    <source>
        <dbReference type="ARBA" id="ARBA00022481"/>
    </source>
</evidence>
<dbReference type="Pfam" id="PF00472">
    <property type="entry name" value="RF-1"/>
    <property type="match status" value="1"/>
</dbReference>
<comment type="similarity">
    <text evidence="3 8">Belongs to the prokaryotic/mitochondrial release factor family.</text>
</comment>
<dbReference type="Proteomes" id="UP000177905">
    <property type="component" value="Unassembled WGS sequence"/>
</dbReference>
<dbReference type="PANTHER" id="PTHR43804">
    <property type="entry name" value="LD18447P"/>
    <property type="match status" value="1"/>
</dbReference>
<name>A0A1F4S7G2_UNCSA</name>
<keyword evidence="6 8" id="KW-0648">Protein biosynthesis</keyword>
<keyword evidence="5 8" id="KW-0963">Cytoplasm</keyword>
<feature type="modified residue" description="N5-methylglutamine" evidence="8">
    <location>
        <position position="230"/>
    </location>
</feature>
<evidence type="ECO:0000313" key="11">
    <source>
        <dbReference type="EMBL" id="OGC16362.1"/>
    </source>
</evidence>
<dbReference type="PANTHER" id="PTHR43804:SF7">
    <property type="entry name" value="LD18447P"/>
    <property type="match status" value="1"/>
</dbReference>
<comment type="function">
    <text evidence="1 8">Peptide chain release factor 1 directs the termination of translation in response to the peptide chain termination codons UAG and UAA.</text>
</comment>
<dbReference type="GO" id="GO:0005829">
    <property type="term" value="C:cytosol"/>
    <property type="evidence" value="ECO:0007669"/>
    <property type="project" value="UniProtKB-ARBA"/>
</dbReference>
<proteinExistence type="inferred from homology"/>
<reference evidence="11 12" key="1">
    <citation type="journal article" date="2016" name="Nat. Commun.">
        <title>Thousands of microbial genomes shed light on interconnected biogeochemical processes in an aquifer system.</title>
        <authorList>
            <person name="Anantharaman K."/>
            <person name="Brown C.T."/>
            <person name="Hug L.A."/>
            <person name="Sharon I."/>
            <person name="Castelle C.J."/>
            <person name="Probst A.J."/>
            <person name="Thomas B.C."/>
            <person name="Singh A."/>
            <person name="Wilkins M.J."/>
            <person name="Karaoz U."/>
            <person name="Brodie E.L."/>
            <person name="Williams K.H."/>
            <person name="Hubbard S.S."/>
            <person name="Banfield J.F."/>
        </authorList>
    </citation>
    <scope>NUCLEOTIDE SEQUENCE [LARGE SCALE GENOMIC DNA]</scope>
</reference>
<evidence type="ECO:0000256" key="9">
    <source>
        <dbReference type="SAM" id="Coils"/>
    </source>
</evidence>
<evidence type="ECO:0000256" key="1">
    <source>
        <dbReference type="ARBA" id="ARBA00002986"/>
    </source>
</evidence>
<dbReference type="FunFam" id="3.30.70.1660:FF:000002">
    <property type="entry name" value="Peptide chain release factor 1"/>
    <property type="match status" value="1"/>
</dbReference>
<comment type="subcellular location">
    <subcellularLocation>
        <location evidence="2 8">Cytoplasm</location>
    </subcellularLocation>
</comment>
<dbReference type="Pfam" id="PF03462">
    <property type="entry name" value="PCRF"/>
    <property type="match status" value="1"/>
</dbReference>
<dbReference type="SUPFAM" id="SSF75620">
    <property type="entry name" value="Release factor"/>
    <property type="match status" value="1"/>
</dbReference>
<evidence type="ECO:0000256" key="5">
    <source>
        <dbReference type="ARBA" id="ARBA00022490"/>
    </source>
</evidence>
<keyword evidence="4 8" id="KW-0488">Methylation</keyword>
<accession>A0A1F4S7G2</accession>
<dbReference type="Gene3D" id="6.10.140.1950">
    <property type="match status" value="1"/>
</dbReference>
<dbReference type="InterPro" id="IPR005139">
    <property type="entry name" value="PCRF"/>
</dbReference>
<dbReference type="AlphaFoldDB" id="A0A1F4S7G2"/>
<dbReference type="NCBIfam" id="TIGR00019">
    <property type="entry name" value="prfA"/>
    <property type="match status" value="1"/>
</dbReference>
<dbReference type="HAMAP" id="MF_00093">
    <property type="entry name" value="Rel_fac_1"/>
    <property type="match status" value="1"/>
</dbReference>
<dbReference type="InterPro" id="IPR004373">
    <property type="entry name" value="RF-1"/>
</dbReference>
<protein>
    <recommendedName>
        <fullName evidence="7 8">Peptide chain release factor 1</fullName>
        <shortName evidence="8">RF-1</shortName>
    </recommendedName>
</protein>
<evidence type="ECO:0000313" key="12">
    <source>
        <dbReference type="Proteomes" id="UP000177905"/>
    </source>
</evidence>
<evidence type="ECO:0000256" key="2">
    <source>
        <dbReference type="ARBA" id="ARBA00004496"/>
    </source>
</evidence>
<comment type="PTM">
    <text evidence="8">Methylated by PrmC. Methylation increases the termination efficiency of RF1.</text>
</comment>
<evidence type="ECO:0000256" key="8">
    <source>
        <dbReference type="HAMAP-Rule" id="MF_00093"/>
    </source>
</evidence>
<dbReference type="NCBIfam" id="NF001859">
    <property type="entry name" value="PRK00591.1"/>
    <property type="match status" value="1"/>
</dbReference>
<dbReference type="InterPro" id="IPR050057">
    <property type="entry name" value="Prokaryotic/Mito_RF"/>
</dbReference>
<dbReference type="Gene3D" id="3.30.160.20">
    <property type="match status" value="1"/>
</dbReference>
<organism evidence="11 12">
    <name type="scientific">candidate division WOR-1 bacterium RIFOXYB2_FULL_36_35</name>
    <dbReference type="NCBI Taxonomy" id="1802578"/>
    <lineage>
        <taxon>Bacteria</taxon>
        <taxon>Bacillati</taxon>
        <taxon>Saganbacteria</taxon>
    </lineage>
</organism>
<evidence type="ECO:0000259" key="10">
    <source>
        <dbReference type="PROSITE" id="PS00745"/>
    </source>
</evidence>
<feature type="domain" description="Prokaryotic-type class I peptide chain release factors" evidence="10">
    <location>
        <begin position="223"/>
        <end position="239"/>
    </location>
</feature>
<dbReference type="FunFam" id="3.30.70.1660:FF:000004">
    <property type="entry name" value="Peptide chain release factor 1"/>
    <property type="match status" value="1"/>
</dbReference>
<dbReference type="SMART" id="SM00937">
    <property type="entry name" value="PCRF"/>
    <property type="match status" value="1"/>
</dbReference>
<feature type="coiled-coil region" evidence="9">
    <location>
        <begin position="68"/>
        <end position="95"/>
    </location>
</feature>
<dbReference type="PROSITE" id="PS00745">
    <property type="entry name" value="RF_PROK_I"/>
    <property type="match status" value="1"/>
</dbReference>
<dbReference type="EMBL" id="MEUA01000010">
    <property type="protein sequence ID" value="OGC16362.1"/>
    <property type="molecule type" value="Genomic_DNA"/>
</dbReference>
<dbReference type="InterPro" id="IPR045853">
    <property type="entry name" value="Pep_chain_release_fac_I_sf"/>
</dbReference>
<evidence type="ECO:0000256" key="7">
    <source>
        <dbReference type="ARBA" id="ARBA00050039"/>
    </source>
</evidence>
<dbReference type="InterPro" id="IPR000352">
    <property type="entry name" value="Pep_chain_release_fac_I"/>
</dbReference>
<dbReference type="Gene3D" id="3.30.70.1660">
    <property type="match status" value="1"/>
</dbReference>